<feature type="compositionally biased region" description="Polar residues" evidence="3">
    <location>
        <begin position="1272"/>
        <end position="1283"/>
    </location>
</feature>
<proteinExistence type="predicted"/>
<feature type="region of interest" description="Disordered" evidence="3">
    <location>
        <begin position="280"/>
        <end position="303"/>
    </location>
</feature>
<dbReference type="PROSITE" id="PS50245">
    <property type="entry name" value="CAP_GLY_2"/>
    <property type="match status" value="1"/>
</dbReference>
<feature type="compositionally biased region" description="Polar residues" evidence="3">
    <location>
        <begin position="751"/>
        <end position="762"/>
    </location>
</feature>
<dbReference type="PROSITE" id="PS00845">
    <property type="entry name" value="CAP_GLY_1"/>
    <property type="match status" value="1"/>
</dbReference>
<evidence type="ECO:0000256" key="1">
    <source>
        <dbReference type="ARBA" id="ARBA00023054"/>
    </source>
</evidence>
<dbReference type="Gene3D" id="2.30.30.190">
    <property type="entry name" value="CAP Gly-rich-like domain"/>
    <property type="match status" value="1"/>
</dbReference>
<keyword evidence="1 2" id="KW-0175">Coiled coil</keyword>
<feature type="compositionally biased region" description="Low complexity" evidence="3">
    <location>
        <begin position="613"/>
        <end position="625"/>
    </location>
</feature>
<feature type="compositionally biased region" description="Pro residues" evidence="3">
    <location>
        <begin position="408"/>
        <end position="420"/>
    </location>
</feature>
<dbReference type="SUPFAM" id="SSF74924">
    <property type="entry name" value="Cap-Gly domain"/>
    <property type="match status" value="1"/>
</dbReference>
<dbReference type="Pfam" id="PF01302">
    <property type="entry name" value="CAP_GLY"/>
    <property type="match status" value="1"/>
</dbReference>
<evidence type="ECO:0000256" key="2">
    <source>
        <dbReference type="SAM" id="Coils"/>
    </source>
</evidence>
<evidence type="ECO:0000259" key="4">
    <source>
        <dbReference type="PROSITE" id="PS50245"/>
    </source>
</evidence>
<gene>
    <name evidence="6" type="primary">LOC108561821</name>
</gene>
<feature type="compositionally biased region" description="Polar residues" evidence="3">
    <location>
        <begin position="705"/>
        <end position="725"/>
    </location>
</feature>
<sequence length="1477" mass="166010">MDCLIFSGDRSAWERFRKRKGLTRIPIFGSRIPQIANETVRIFEETPPAKVIPNEIIAVANRGSTKVAARESQSHELSKHDLGKKVRVNDREGVLRFVGTVHFAPGVWCGVEVESGKGKNNGTVRGVRYFECPEDCGLMAMRAKVSLSDELEQQQEEEQDHYSGPYSMIFGVGESAKPFLRSDTFEVNEEDSPLELDRTYDKNETFVNTTANIRNLRSDTFDVNEDGDDGEDESFVEMDETMGRKDLNETVVQNKRPSVLDYTHNFVTAKMKFSTPVAFKDTESTSSPRKIRMSPSHLDDDCSKRDSLEFEESLGILTPDQMIDVTGLVSSRTPSSENIRLLPHDALSNFQIMEDLSPKIESSLGIIDEHVLSALTIKTDKTMNLDLQHDRTLTRIEQTPSPEDLPLDPTPPQPPAPPPLLTTQSENGKCEQQKKPPSSFITSITSITSLDTGYQGDGENSRPASRGAETSPLTRRQPRRPDPMTDSDFYTESDADNHEENQIRTDRKAQVIDGTLYGVDPQLAADIYANNKENMDSSGIFTDIETRTEELSSADNDLLQNLSPSDSSTKTISEDSQGNINLILNKTPINETIIECETKSEDKTMTVTPPSPSSTVASSPASARNRSPKGDLKKYKMPKRNVASKVKAMLEPNNKENADTKKATTTMPKKPAGRWDAVMNKISKSPSADNRNLKEVKSKVFSSISTNVQQSRAIVQPDKSTNKTPNNKIRRVRARAAATNNTSSKSNSNAGESINSSLSDLSGASPAKKIGSAKKQRDVVRVTQVLTASKISPKVNNHTTEVKNKNNANLNNEVNKSTAANRNLFNNKEKKKDISKGIIMGVKGKKHKFSASDLDIFAKDTERIKNKTYIWTSIKLPNKKNKEIGRATVKGGRVSPGARPPQQQHHHQQPQKPQPKTAEALAVLVQHLVFNLDAFSNPSLRKEIYRVKTEAGEAQLLCTQLEEALNAERKQRSELLEEQRIRFGVEVTHLIEKHRDEISLINAQQLDVKKLHQHERDLLRESLSRQHESQIRALKLECEKLRQTHVESLDILREENDAIREEIDERNMRIRELEQQRGESDKLRRDYEAREVLHKEKLTVANEEICRLREENEALYASARNGGSDNSLQEVQSLRVVLELKQSEFAELRKALAEATQKADLLPAAEEKISGLLAKCEDLQHQLERKNDSEHQLLTENKKLHESFKEESNQKKRIQQYNEELTWKLQQNKEIVHKVIEEADSAFCRNKLSASFNERYTVQKPSFERTLSFRENSFGSRSPSSLTRSRKSRNSLDLDPEEVSPPSSPKVKGVVEKSDSVSYVLEMDESPDVVASRIVRRSFRNATPPKNTPTKSPANKRPRIKSNPLTQSLSGGSLHGVVARTRAVHSEERTGEVHEEIFMWDSDRASSTPNQQHKFWTPTEYDEYCEEMLPSLPSEIGQKNGPTLPLPKHLAESNSDDEEEDDVDDECCSTSSSSGQL</sequence>
<feature type="compositionally biased region" description="Low complexity" evidence="3">
    <location>
        <begin position="438"/>
        <end position="449"/>
    </location>
</feature>
<feature type="region of interest" description="Disordered" evidence="3">
    <location>
        <begin position="882"/>
        <end position="916"/>
    </location>
</feature>
<dbReference type="SMART" id="SM01052">
    <property type="entry name" value="CAP_GLY"/>
    <property type="match status" value="1"/>
</dbReference>
<name>A0ABM1MLD4_NICVS</name>
<evidence type="ECO:0000313" key="5">
    <source>
        <dbReference type="Proteomes" id="UP000695000"/>
    </source>
</evidence>
<feature type="region of interest" description="Disordered" evidence="3">
    <location>
        <begin position="1335"/>
        <end position="1372"/>
    </location>
</feature>
<dbReference type="RefSeq" id="XP_017775384.1">
    <property type="nucleotide sequence ID" value="XM_017919895.1"/>
</dbReference>
<feature type="domain" description="CAP-Gly" evidence="4">
    <location>
        <begin position="99"/>
        <end position="141"/>
    </location>
</feature>
<feature type="compositionally biased region" description="Low complexity" evidence="3">
    <location>
        <begin position="735"/>
        <end position="750"/>
    </location>
</feature>
<feature type="compositionally biased region" description="Basic and acidic residues" evidence="3">
    <location>
        <begin position="653"/>
        <end position="662"/>
    </location>
</feature>
<reference evidence="6" key="1">
    <citation type="submission" date="2025-08" db="UniProtKB">
        <authorList>
            <consortium name="RefSeq"/>
        </authorList>
    </citation>
    <scope>IDENTIFICATION</scope>
    <source>
        <tissue evidence="6">Whole Larva</tissue>
    </source>
</reference>
<organism evidence="5 6">
    <name type="scientific">Nicrophorus vespilloides</name>
    <name type="common">Boreal carrion beetle</name>
    <dbReference type="NCBI Taxonomy" id="110193"/>
    <lineage>
        <taxon>Eukaryota</taxon>
        <taxon>Metazoa</taxon>
        <taxon>Ecdysozoa</taxon>
        <taxon>Arthropoda</taxon>
        <taxon>Hexapoda</taxon>
        <taxon>Insecta</taxon>
        <taxon>Pterygota</taxon>
        <taxon>Neoptera</taxon>
        <taxon>Endopterygota</taxon>
        <taxon>Coleoptera</taxon>
        <taxon>Polyphaga</taxon>
        <taxon>Staphyliniformia</taxon>
        <taxon>Silphidae</taxon>
        <taxon>Nicrophorinae</taxon>
        <taxon>Nicrophorus</taxon>
    </lineage>
</organism>
<feature type="coiled-coil region" evidence="2">
    <location>
        <begin position="1024"/>
        <end position="1090"/>
    </location>
</feature>
<dbReference type="Proteomes" id="UP000695000">
    <property type="component" value="Unplaced"/>
</dbReference>
<dbReference type="PANTHER" id="PTHR24200">
    <property type="entry name" value="TOUCAN, ISOFORM A"/>
    <property type="match status" value="1"/>
</dbReference>
<feature type="region of interest" description="Disordered" evidence="3">
    <location>
        <begin position="599"/>
        <end position="634"/>
    </location>
</feature>
<dbReference type="PANTHER" id="PTHR24200:SF11">
    <property type="entry name" value="TOUCAN, ISOFORM A"/>
    <property type="match status" value="1"/>
</dbReference>
<feature type="compositionally biased region" description="Acidic residues" evidence="3">
    <location>
        <begin position="1454"/>
        <end position="1467"/>
    </location>
</feature>
<keyword evidence="5" id="KW-1185">Reference proteome</keyword>
<dbReference type="GeneID" id="108561821"/>
<protein>
    <submittedName>
        <fullName evidence="6">CAP-Gly domain-containing linker protein 1-like isoform X1</fullName>
    </submittedName>
</protein>
<feature type="region of interest" description="Disordered" evidence="3">
    <location>
        <begin position="396"/>
        <end position="503"/>
    </location>
</feature>
<dbReference type="InterPro" id="IPR036859">
    <property type="entry name" value="CAP-Gly_dom_sf"/>
</dbReference>
<feature type="region of interest" description="Disordered" evidence="3">
    <location>
        <begin position="705"/>
        <end position="779"/>
    </location>
</feature>
<dbReference type="InterPro" id="IPR000938">
    <property type="entry name" value="CAP-Gly_domain"/>
</dbReference>
<feature type="coiled-coil region" evidence="2">
    <location>
        <begin position="1138"/>
        <end position="1189"/>
    </location>
</feature>
<feature type="region of interest" description="Disordered" evidence="3">
    <location>
        <begin position="648"/>
        <end position="676"/>
    </location>
</feature>
<accession>A0ABM1MLD4</accession>
<feature type="compositionally biased region" description="Polar residues" evidence="3">
    <location>
        <begin position="1340"/>
        <end position="1353"/>
    </location>
</feature>
<evidence type="ECO:0000256" key="3">
    <source>
        <dbReference type="SAM" id="MobiDB-lite"/>
    </source>
</evidence>
<feature type="region of interest" description="Disordered" evidence="3">
    <location>
        <begin position="1432"/>
        <end position="1477"/>
    </location>
</feature>
<feature type="region of interest" description="Disordered" evidence="3">
    <location>
        <begin position="1272"/>
        <end position="1311"/>
    </location>
</feature>
<evidence type="ECO:0000313" key="6">
    <source>
        <dbReference type="RefSeq" id="XP_017775384.1"/>
    </source>
</evidence>
<dbReference type="InterPro" id="IPR051293">
    <property type="entry name" value="MTUS1/CCDC69"/>
</dbReference>
<feature type="compositionally biased region" description="Low complexity" evidence="3">
    <location>
        <begin position="1468"/>
        <end position="1477"/>
    </location>
</feature>